<dbReference type="EMBL" id="SDEE01001529">
    <property type="protein sequence ID" value="RXW11900.1"/>
    <property type="molecule type" value="Genomic_DNA"/>
</dbReference>
<dbReference type="STRING" id="2316362.A0A4Q2CYJ4"/>
<protein>
    <submittedName>
        <fullName evidence="2">Uncharacterized protein</fullName>
    </submittedName>
</protein>
<sequence>MDLESRQLISALVQDNHFAKRAMLNSKSLNLFNGGKKAWVGDIVTAFGRPKYPVHFNIERIESVEGIELELPISEVEQSGARRFHDELPSTGRSPLLGPAARGPHPGELQSVCRLRKYLQTVVIPAHRRARTRLCVDHPLQ</sequence>
<evidence type="ECO:0000313" key="2">
    <source>
        <dbReference type="EMBL" id="RXW11900.1"/>
    </source>
</evidence>
<evidence type="ECO:0000256" key="1">
    <source>
        <dbReference type="SAM" id="MobiDB-lite"/>
    </source>
</evidence>
<accession>A0A4Q2CYJ4</accession>
<organism evidence="2 3">
    <name type="scientific">Candolleomyces aberdarensis</name>
    <dbReference type="NCBI Taxonomy" id="2316362"/>
    <lineage>
        <taxon>Eukaryota</taxon>
        <taxon>Fungi</taxon>
        <taxon>Dikarya</taxon>
        <taxon>Basidiomycota</taxon>
        <taxon>Agaricomycotina</taxon>
        <taxon>Agaricomycetes</taxon>
        <taxon>Agaricomycetidae</taxon>
        <taxon>Agaricales</taxon>
        <taxon>Agaricineae</taxon>
        <taxon>Psathyrellaceae</taxon>
        <taxon>Candolleomyces</taxon>
    </lineage>
</organism>
<reference evidence="2 3" key="1">
    <citation type="submission" date="2019-01" db="EMBL/GenBank/DDBJ databases">
        <title>Draft genome sequence of Psathyrella aberdarensis IHI B618.</title>
        <authorList>
            <person name="Buettner E."/>
            <person name="Kellner H."/>
        </authorList>
    </citation>
    <scope>NUCLEOTIDE SEQUENCE [LARGE SCALE GENOMIC DNA]</scope>
    <source>
        <strain evidence="2 3">IHI B618</strain>
    </source>
</reference>
<evidence type="ECO:0000313" key="3">
    <source>
        <dbReference type="Proteomes" id="UP000290288"/>
    </source>
</evidence>
<dbReference type="AlphaFoldDB" id="A0A4Q2CYJ4"/>
<keyword evidence="3" id="KW-1185">Reference proteome</keyword>
<dbReference type="Proteomes" id="UP000290288">
    <property type="component" value="Unassembled WGS sequence"/>
</dbReference>
<name>A0A4Q2CYJ4_9AGAR</name>
<proteinExistence type="predicted"/>
<gene>
    <name evidence="2" type="ORF">EST38_g13954</name>
</gene>
<comment type="caution">
    <text evidence="2">The sequence shown here is derived from an EMBL/GenBank/DDBJ whole genome shotgun (WGS) entry which is preliminary data.</text>
</comment>
<feature type="region of interest" description="Disordered" evidence="1">
    <location>
        <begin position="85"/>
        <end position="104"/>
    </location>
</feature>